<evidence type="ECO:0000259" key="2">
    <source>
        <dbReference type="Pfam" id="PF05233"/>
    </source>
</evidence>
<reference evidence="4" key="1">
    <citation type="submission" date="2023-04" db="EMBL/GenBank/DDBJ databases">
        <title>Genome Encyclopedia of Bacteria and Archaea VI: Functional Genomics of Type Strains.</title>
        <authorList>
            <person name="Whitman W."/>
        </authorList>
    </citation>
    <scope>NUCLEOTIDE SEQUENCE</scope>
    <source>
        <strain evidence="4">Enz.4-51</strain>
    </source>
</reference>
<evidence type="ECO:0000259" key="3">
    <source>
        <dbReference type="Pfam" id="PF07879"/>
    </source>
</evidence>
<sequence length="189" mass="21146">MATRTKTPSDERLIKKYPNRRLYDTQTSAYVTLSDIKALVMSGEVFKVLDAKTDDDLTRNILLQIILEEEAGGAPVFSSQMLSQIIRFYGNSMQGLMGSYLEKTMQSFVDIHNKLGDQSKGMGAGSSPEAWAQMLSINNPLMQGLMGNYMDQSKDLFVKMQEQMQGSQNLFSSFPFGQQTPKTDKASKE</sequence>
<gene>
    <name evidence="4" type="ORF">M2127_000930</name>
</gene>
<evidence type="ECO:0000313" key="5">
    <source>
        <dbReference type="Proteomes" id="UP001161160"/>
    </source>
</evidence>
<comment type="caution">
    <text evidence="4">The sequence shown here is derived from an EMBL/GenBank/DDBJ whole genome shotgun (WGS) entry which is preliminary data.</text>
</comment>
<dbReference type="Proteomes" id="UP001161160">
    <property type="component" value="Unassembled WGS sequence"/>
</dbReference>
<dbReference type="RefSeq" id="WP_277540920.1">
    <property type="nucleotide sequence ID" value="NZ_JAQFIK010000002.1"/>
</dbReference>
<organism evidence="4 5">
    <name type="scientific">Polynucleobacter sphagniphilus</name>
    <dbReference type="NCBI Taxonomy" id="1743169"/>
    <lineage>
        <taxon>Bacteria</taxon>
        <taxon>Pseudomonadati</taxon>
        <taxon>Pseudomonadota</taxon>
        <taxon>Betaproteobacteria</taxon>
        <taxon>Burkholderiales</taxon>
        <taxon>Burkholderiaceae</taxon>
        <taxon>Polynucleobacter</taxon>
    </lineage>
</organism>
<dbReference type="InterPro" id="IPR012909">
    <property type="entry name" value="PHA_DNA-bd_N"/>
</dbReference>
<feature type="domain" description="PHB accumulation regulatory" evidence="2">
    <location>
        <begin position="77"/>
        <end position="112"/>
    </location>
</feature>
<dbReference type="AlphaFoldDB" id="A0AA43S5Q7"/>
<feature type="domain" description="PHB accumulation regulatory" evidence="2">
    <location>
        <begin position="127"/>
        <end position="165"/>
    </location>
</feature>
<protein>
    <submittedName>
        <fullName evidence="4">Polyhydroxyalkanoate synthesis repressor PhaR</fullName>
    </submittedName>
</protein>
<dbReference type="GO" id="GO:0006355">
    <property type="term" value="P:regulation of DNA-templated transcription"/>
    <property type="evidence" value="ECO:0007669"/>
    <property type="project" value="InterPro"/>
</dbReference>
<dbReference type="Pfam" id="PF07879">
    <property type="entry name" value="PHB_acc_N"/>
    <property type="match status" value="1"/>
</dbReference>
<dbReference type="InterPro" id="IPR010134">
    <property type="entry name" value="PHA_reg_PhaR"/>
</dbReference>
<feature type="compositionally biased region" description="Polar residues" evidence="1">
    <location>
        <begin position="170"/>
        <end position="181"/>
    </location>
</feature>
<dbReference type="EMBL" id="JARXYA010000004">
    <property type="protein sequence ID" value="MDH6503637.1"/>
    <property type="molecule type" value="Genomic_DNA"/>
</dbReference>
<feature type="domain" description="PHA accumulation regulator DNA-binding N-terminal" evidence="3">
    <location>
        <begin position="13"/>
        <end position="72"/>
    </location>
</feature>
<keyword evidence="5" id="KW-1185">Reference proteome</keyword>
<feature type="region of interest" description="Disordered" evidence="1">
    <location>
        <begin position="170"/>
        <end position="189"/>
    </location>
</feature>
<accession>A0AA43S5Q7</accession>
<dbReference type="NCBIfam" id="TIGR01848">
    <property type="entry name" value="PHA_reg_PhaR"/>
    <property type="match status" value="1"/>
</dbReference>
<name>A0AA43S5Q7_9BURK</name>
<proteinExistence type="predicted"/>
<evidence type="ECO:0000313" key="4">
    <source>
        <dbReference type="EMBL" id="MDH6503637.1"/>
    </source>
</evidence>
<evidence type="ECO:0000256" key="1">
    <source>
        <dbReference type="SAM" id="MobiDB-lite"/>
    </source>
</evidence>
<dbReference type="Pfam" id="PF05233">
    <property type="entry name" value="PHB_acc"/>
    <property type="match status" value="2"/>
</dbReference>
<dbReference type="InterPro" id="IPR007897">
    <property type="entry name" value="PHB_accumulat"/>
</dbReference>